<name>A0AAD5QES2_PARTN</name>
<evidence type="ECO:0000313" key="1">
    <source>
        <dbReference type="EMBL" id="KAJ1346719.1"/>
    </source>
</evidence>
<dbReference type="AlphaFoldDB" id="A0AAD5QES2"/>
<evidence type="ECO:0000313" key="2">
    <source>
        <dbReference type="Proteomes" id="UP001196413"/>
    </source>
</evidence>
<dbReference type="Proteomes" id="UP001196413">
    <property type="component" value="Unassembled WGS sequence"/>
</dbReference>
<reference evidence="1" key="1">
    <citation type="submission" date="2021-06" db="EMBL/GenBank/DDBJ databases">
        <title>Parelaphostrongylus tenuis whole genome reference sequence.</title>
        <authorList>
            <person name="Garwood T.J."/>
            <person name="Larsen P.A."/>
            <person name="Fountain-Jones N.M."/>
            <person name="Garbe J.R."/>
            <person name="Macchietto M.G."/>
            <person name="Kania S.A."/>
            <person name="Gerhold R.W."/>
            <person name="Richards J.E."/>
            <person name="Wolf T.M."/>
        </authorList>
    </citation>
    <scope>NUCLEOTIDE SEQUENCE</scope>
    <source>
        <strain evidence="1">MNPRO001-30</strain>
        <tissue evidence="1">Meninges</tissue>
    </source>
</reference>
<organism evidence="1 2">
    <name type="scientific">Parelaphostrongylus tenuis</name>
    <name type="common">Meningeal worm</name>
    <dbReference type="NCBI Taxonomy" id="148309"/>
    <lineage>
        <taxon>Eukaryota</taxon>
        <taxon>Metazoa</taxon>
        <taxon>Ecdysozoa</taxon>
        <taxon>Nematoda</taxon>
        <taxon>Chromadorea</taxon>
        <taxon>Rhabditida</taxon>
        <taxon>Rhabditina</taxon>
        <taxon>Rhabditomorpha</taxon>
        <taxon>Strongyloidea</taxon>
        <taxon>Metastrongylidae</taxon>
        <taxon>Parelaphostrongylus</taxon>
    </lineage>
</organism>
<protein>
    <submittedName>
        <fullName evidence="1">Uncharacterized protein</fullName>
    </submittedName>
</protein>
<sequence length="64" mass="7283">MGGKNSEVDSREMQTSFWKTSQMMRRTCFGERWPSASADGRVWIHGMDPVYTIMPEADYTMGGS</sequence>
<comment type="caution">
    <text evidence="1">The sequence shown here is derived from an EMBL/GenBank/DDBJ whole genome shotgun (WGS) entry which is preliminary data.</text>
</comment>
<proteinExistence type="predicted"/>
<accession>A0AAD5QES2</accession>
<dbReference type="EMBL" id="JAHQIW010000213">
    <property type="protein sequence ID" value="KAJ1346719.1"/>
    <property type="molecule type" value="Genomic_DNA"/>
</dbReference>
<keyword evidence="2" id="KW-1185">Reference proteome</keyword>
<gene>
    <name evidence="1" type="ORF">KIN20_001608</name>
</gene>